<evidence type="ECO:0000256" key="1">
    <source>
        <dbReference type="SAM" id="MobiDB-lite"/>
    </source>
</evidence>
<sequence length="321" mass="35309">MQSQQEQDRARKERIKNEFEDDVHDVAKELVENISALLQSFLPSVLMATVRDLHECQMAHLFEHSADMPGRSGTAEAQAQVEADQVKHREADTQAPASAGKPKVAAAPAVVTATPTATSDPSPPLPTTRVESALINAIESRMREANQSSDPGMQHLADDLSDMFLSILNNRTRDKEKTEAEPHRQESGWHYNNIFQTGASASMRTQGQGQTSRDKARPCSVPTILKPPPSPVKPSHPPSIINVDTDSDDDAGPLAWQKLSGRKEWYMITRSRAVGVFEGWETVAPHVVGVSTALYRRVRSRTKGDERYRQACTAGNVVVLS</sequence>
<feature type="region of interest" description="Disordered" evidence="1">
    <location>
        <begin position="202"/>
        <end position="236"/>
    </location>
</feature>
<gene>
    <name evidence="2" type="ORF">CERSUDRAFT_100980</name>
</gene>
<feature type="compositionally biased region" description="Pro residues" evidence="1">
    <location>
        <begin position="225"/>
        <end position="236"/>
    </location>
</feature>
<dbReference type="Proteomes" id="UP000016930">
    <property type="component" value="Unassembled WGS sequence"/>
</dbReference>
<organism evidence="2 3">
    <name type="scientific">Ceriporiopsis subvermispora (strain B)</name>
    <name type="common">White-rot fungus</name>
    <name type="synonym">Gelatoporia subvermispora</name>
    <dbReference type="NCBI Taxonomy" id="914234"/>
    <lineage>
        <taxon>Eukaryota</taxon>
        <taxon>Fungi</taxon>
        <taxon>Dikarya</taxon>
        <taxon>Basidiomycota</taxon>
        <taxon>Agaricomycotina</taxon>
        <taxon>Agaricomycetes</taxon>
        <taxon>Polyporales</taxon>
        <taxon>Gelatoporiaceae</taxon>
        <taxon>Gelatoporia</taxon>
    </lineage>
</organism>
<evidence type="ECO:0000313" key="3">
    <source>
        <dbReference type="Proteomes" id="UP000016930"/>
    </source>
</evidence>
<dbReference type="AlphaFoldDB" id="M2P6A1"/>
<reference evidence="2 3" key="1">
    <citation type="journal article" date="2012" name="Proc. Natl. Acad. Sci. U.S.A.">
        <title>Comparative genomics of Ceriporiopsis subvermispora and Phanerochaete chrysosporium provide insight into selective ligninolysis.</title>
        <authorList>
            <person name="Fernandez-Fueyo E."/>
            <person name="Ruiz-Duenas F.J."/>
            <person name="Ferreira P."/>
            <person name="Floudas D."/>
            <person name="Hibbett D.S."/>
            <person name="Canessa P."/>
            <person name="Larrondo L.F."/>
            <person name="James T.Y."/>
            <person name="Seelenfreund D."/>
            <person name="Lobos S."/>
            <person name="Polanco R."/>
            <person name="Tello M."/>
            <person name="Honda Y."/>
            <person name="Watanabe T."/>
            <person name="Watanabe T."/>
            <person name="Ryu J.S."/>
            <person name="Kubicek C.P."/>
            <person name="Schmoll M."/>
            <person name="Gaskell J."/>
            <person name="Hammel K.E."/>
            <person name="St John F.J."/>
            <person name="Vanden Wymelenberg A."/>
            <person name="Sabat G."/>
            <person name="Splinter BonDurant S."/>
            <person name="Syed K."/>
            <person name="Yadav J.S."/>
            <person name="Doddapaneni H."/>
            <person name="Subramanian V."/>
            <person name="Lavin J.L."/>
            <person name="Oguiza J.A."/>
            <person name="Perez G."/>
            <person name="Pisabarro A.G."/>
            <person name="Ramirez L."/>
            <person name="Santoyo F."/>
            <person name="Master E."/>
            <person name="Coutinho P.M."/>
            <person name="Henrissat B."/>
            <person name="Lombard V."/>
            <person name="Magnuson J.K."/>
            <person name="Kuees U."/>
            <person name="Hori C."/>
            <person name="Igarashi K."/>
            <person name="Samejima M."/>
            <person name="Held B.W."/>
            <person name="Barry K.W."/>
            <person name="LaButti K.M."/>
            <person name="Lapidus A."/>
            <person name="Lindquist E.A."/>
            <person name="Lucas S.M."/>
            <person name="Riley R."/>
            <person name="Salamov A.A."/>
            <person name="Hoffmeister D."/>
            <person name="Schwenk D."/>
            <person name="Hadar Y."/>
            <person name="Yarden O."/>
            <person name="de Vries R.P."/>
            <person name="Wiebenga A."/>
            <person name="Stenlid J."/>
            <person name="Eastwood D."/>
            <person name="Grigoriev I.V."/>
            <person name="Berka R.M."/>
            <person name="Blanchette R.A."/>
            <person name="Kersten P."/>
            <person name="Martinez A.T."/>
            <person name="Vicuna R."/>
            <person name="Cullen D."/>
        </authorList>
    </citation>
    <scope>NUCLEOTIDE SEQUENCE [LARGE SCALE GENOMIC DNA]</scope>
    <source>
        <strain evidence="2 3">B</strain>
    </source>
</reference>
<feature type="compositionally biased region" description="Low complexity" evidence="1">
    <location>
        <begin position="95"/>
        <end position="120"/>
    </location>
</feature>
<dbReference type="EMBL" id="KB445843">
    <property type="protein sequence ID" value="EMD30794.1"/>
    <property type="molecule type" value="Genomic_DNA"/>
</dbReference>
<dbReference type="OrthoDB" id="3005261at2759"/>
<dbReference type="HOGENOM" id="CLU_865991_0_0_1"/>
<keyword evidence="3" id="KW-1185">Reference proteome</keyword>
<proteinExistence type="predicted"/>
<protein>
    <submittedName>
        <fullName evidence="2">Uncharacterized protein</fullName>
    </submittedName>
</protein>
<accession>M2P6A1</accession>
<feature type="region of interest" description="Disordered" evidence="1">
    <location>
        <begin position="67"/>
        <end position="129"/>
    </location>
</feature>
<feature type="compositionally biased region" description="Polar residues" evidence="1">
    <location>
        <begin position="202"/>
        <end position="211"/>
    </location>
</feature>
<evidence type="ECO:0000313" key="2">
    <source>
        <dbReference type="EMBL" id="EMD30794.1"/>
    </source>
</evidence>
<name>M2P6A1_CERS8</name>